<keyword evidence="3" id="KW-1185">Reference proteome</keyword>
<sequence length="237" mass="26605">MYGLGNCWTKSINEYLEIFSSGRRYIEHSVTAFGQDILAATATSWSQDELCYNDCCGDGGGGGGDDDDYDDDDDDDDDDDNDVDDDNGVGDDGDDGDYDACDGAMQLLIGWCLENILLLWKLQDTSDSLEPNYRGKPRKNNSMILIFIHRIRELCPLLKRGVPRTLKQRKATLQPYYNYKDETITNAAYDDPTPTDTILTAQSWFQNLNNFLMTDTRLGYRMTTTVGINVASGSWTN</sequence>
<name>A0AAV4HWT4_9GAST</name>
<organism evidence="2 3">
    <name type="scientific">Elysia marginata</name>
    <dbReference type="NCBI Taxonomy" id="1093978"/>
    <lineage>
        <taxon>Eukaryota</taxon>
        <taxon>Metazoa</taxon>
        <taxon>Spiralia</taxon>
        <taxon>Lophotrochozoa</taxon>
        <taxon>Mollusca</taxon>
        <taxon>Gastropoda</taxon>
        <taxon>Heterobranchia</taxon>
        <taxon>Euthyneura</taxon>
        <taxon>Panpulmonata</taxon>
        <taxon>Sacoglossa</taxon>
        <taxon>Placobranchoidea</taxon>
        <taxon>Plakobranchidae</taxon>
        <taxon>Elysia</taxon>
    </lineage>
</organism>
<proteinExistence type="predicted"/>
<feature type="compositionally biased region" description="Acidic residues" evidence="1">
    <location>
        <begin position="64"/>
        <end position="96"/>
    </location>
</feature>
<evidence type="ECO:0000256" key="1">
    <source>
        <dbReference type="SAM" id="MobiDB-lite"/>
    </source>
</evidence>
<dbReference type="EMBL" id="BMAT01005915">
    <property type="protein sequence ID" value="GFS02372.1"/>
    <property type="molecule type" value="Genomic_DNA"/>
</dbReference>
<evidence type="ECO:0000313" key="2">
    <source>
        <dbReference type="EMBL" id="GFS02372.1"/>
    </source>
</evidence>
<dbReference type="Proteomes" id="UP000762676">
    <property type="component" value="Unassembled WGS sequence"/>
</dbReference>
<dbReference type="AlphaFoldDB" id="A0AAV4HWT4"/>
<comment type="caution">
    <text evidence="2">The sequence shown here is derived from an EMBL/GenBank/DDBJ whole genome shotgun (WGS) entry which is preliminary data.</text>
</comment>
<feature type="region of interest" description="Disordered" evidence="1">
    <location>
        <begin position="62"/>
        <end position="96"/>
    </location>
</feature>
<reference evidence="2 3" key="1">
    <citation type="journal article" date="2021" name="Elife">
        <title>Chloroplast acquisition without the gene transfer in kleptoplastic sea slugs, Plakobranchus ocellatus.</title>
        <authorList>
            <person name="Maeda T."/>
            <person name="Takahashi S."/>
            <person name="Yoshida T."/>
            <person name="Shimamura S."/>
            <person name="Takaki Y."/>
            <person name="Nagai Y."/>
            <person name="Toyoda A."/>
            <person name="Suzuki Y."/>
            <person name="Arimoto A."/>
            <person name="Ishii H."/>
            <person name="Satoh N."/>
            <person name="Nishiyama T."/>
            <person name="Hasebe M."/>
            <person name="Maruyama T."/>
            <person name="Minagawa J."/>
            <person name="Obokata J."/>
            <person name="Shigenobu S."/>
        </authorList>
    </citation>
    <scope>NUCLEOTIDE SEQUENCE [LARGE SCALE GENOMIC DNA]</scope>
</reference>
<protein>
    <submittedName>
        <fullName evidence="2">Uncharacterized protein</fullName>
    </submittedName>
</protein>
<accession>A0AAV4HWT4</accession>
<gene>
    <name evidence="2" type="ORF">ElyMa_002862700</name>
</gene>
<evidence type="ECO:0000313" key="3">
    <source>
        <dbReference type="Proteomes" id="UP000762676"/>
    </source>
</evidence>